<evidence type="ECO:0008006" key="7">
    <source>
        <dbReference type="Google" id="ProtNLM"/>
    </source>
</evidence>
<dbReference type="SUPFAM" id="SSF46894">
    <property type="entry name" value="C-terminal effector domain of the bipartite response regulators"/>
    <property type="match status" value="1"/>
</dbReference>
<organism evidence="5 6">
    <name type="scientific">Intrasporangium oryzae NRRL B-24470</name>
    <dbReference type="NCBI Taxonomy" id="1386089"/>
    <lineage>
        <taxon>Bacteria</taxon>
        <taxon>Bacillati</taxon>
        <taxon>Actinomycetota</taxon>
        <taxon>Actinomycetes</taxon>
        <taxon>Micrococcales</taxon>
        <taxon>Intrasporangiaceae</taxon>
        <taxon>Intrasporangium</taxon>
    </lineage>
</organism>
<dbReference type="EMBL" id="AWSA01000018">
    <property type="protein sequence ID" value="EWT01759.1"/>
    <property type="molecule type" value="Genomic_DNA"/>
</dbReference>
<dbReference type="eggNOG" id="COG2197">
    <property type="taxonomic scope" value="Bacteria"/>
</dbReference>
<evidence type="ECO:0000313" key="6">
    <source>
        <dbReference type="Proteomes" id="UP000019489"/>
    </source>
</evidence>
<dbReference type="InterPro" id="IPR016032">
    <property type="entry name" value="Sig_transdc_resp-reg_C-effctor"/>
</dbReference>
<gene>
    <name evidence="5" type="ORF">N865_07710</name>
</gene>
<dbReference type="GO" id="GO:0003677">
    <property type="term" value="F:DNA binding"/>
    <property type="evidence" value="ECO:0007669"/>
    <property type="project" value="UniProtKB-KW"/>
</dbReference>
<dbReference type="PROSITE" id="PS50043">
    <property type="entry name" value="HTH_LUXR_2"/>
    <property type="match status" value="1"/>
</dbReference>
<sequence>MEALAEALSAEPGVSVMGCATDPAEVLLALGSAPVDVLVVVIGVGDEGGLELARWAGERCPGLGVVLVSEPGARVSAREALEIGVRGWVRLDEPLSQLVAALGAVAAGDVFIPTELLSRALSESVALHPPHVASSLLSGLTPRQMDVLRCLIDGRSREQTAAALSMSPNTVRTHVGAILRRLQVHSALAAVVLARGGGLLGWSHESASTANGVGTLGR</sequence>
<dbReference type="InterPro" id="IPR039420">
    <property type="entry name" value="WalR-like"/>
</dbReference>
<feature type="domain" description="HTH luxR-type" evidence="3">
    <location>
        <begin position="133"/>
        <end position="198"/>
    </location>
</feature>
<dbReference type="PRINTS" id="PR00038">
    <property type="entry name" value="HTHLUXR"/>
</dbReference>
<evidence type="ECO:0000259" key="3">
    <source>
        <dbReference type="PROSITE" id="PS50043"/>
    </source>
</evidence>
<keyword evidence="1" id="KW-0238">DNA-binding</keyword>
<protein>
    <recommendedName>
        <fullName evidence="7">LuxR family transcriptional regulator</fullName>
    </recommendedName>
</protein>
<dbReference type="AlphaFoldDB" id="W9GD20"/>
<dbReference type="PANTHER" id="PTHR43214">
    <property type="entry name" value="TWO-COMPONENT RESPONSE REGULATOR"/>
    <property type="match status" value="1"/>
</dbReference>
<name>W9GD20_9MICO</name>
<dbReference type="SUPFAM" id="SSF52172">
    <property type="entry name" value="CheY-like"/>
    <property type="match status" value="1"/>
</dbReference>
<dbReference type="PROSITE" id="PS50110">
    <property type="entry name" value="RESPONSE_REGULATORY"/>
    <property type="match status" value="1"/>
</dbReference>
<evidence type="ECO:0000256" key="1">
    <source>
        <dbReference type="ARBA" id="ARBA00023125"/>
    </source>
</evidence>
<evidence type="ECO:0000259" key="4">
    <source>
        <dbReference type="PROSITE" id="PS50110"/>
    </source>
</evidence>
<dbReference type="GO" id="GO:0000160">
    <property type="term" value="P:phosphorelay signal transduction system"/>
    <property type="evidence" value="ECO:0007669"/>
    <property type="project" value="InterPro"/>
</dbReference>
<dbReference type="GO" id="GO:0006355">
    <property type="term" value="P:regulation of DNA-templated transcription"/>
    <property type="evidence" value="ECO:0007669"/>
    <property type="project" value="InterPro"/>
</dbReference>
<dbReference type="PANTHER" id="PTHR43214:SF42">
    <property type="entry name" value="TRANSCRIPTIONAL REGULATORY PROTEIN DESR"/>
    <property type="match status" value="1"/>
</dbReference>
<dbReference type="Gene3D" id="3.40.50.2300">
    <property type="match status" value="1"/>
</dbReference>
<proteinExistence type="predicted"/>
<dbReference type="Proteomes" id="UP000019489">
    <property type="component" value="Unassembled WGS sequence"/>
</dbReference>
<comment type="caution">
    <text evidence="5">The sequence shown here is derived from an EMBL/GenBank/DDBJ whole genome shotgun (WGS) entry which is preliminary data.</text>
</comment>
<comment type="caution">
    <text evidence="2">Lacks conserved residue(s) required for the propagation of feature annotation.</text>
</comment>
<evidence type="ECO:0000256" key="2">
    <source>
        <dbReference type="PROSITE-ProRule" id="PRU00169"/>
    </source>
</evidence>
<reference evidence="5 6" key="1">
    <citation type="submission" date="2013-08" db="EMBL/GenBank/DDBJ databases">
        <title>Intrasporangium oryzae NRRL B-24470.</title>
        <authorList>
            <person name="Liu H."/>
            <person name="Wang G."/>
        </authorList>
    </citation>
    <scope>NUCLEOTIDE SEQUENCE [LARGE SCALE GENOMIC DNA]</scope>
    <source>
        <strain evidence="5 6">NRRL B-24470</strain>
    </source>
</reference>
<accession>W9GD20</accession>
<evidence type="ECO:0000313" key="5">
    <source>
        <dbReference type="EMBL" id="EWT01759.1"/>
    </source>
</evidence>
<dbReference type="CDD" id="cd06170">
    <property type="entry name" value="LuxR_C_like"/>
    <property type="match status" value="1"/>
</dbReference>
<dbReference type="STRING" id="1386089.N865_07710"/>
<dbReference type="InterPro" id="IPR011006">
    <property type="entry name" value="CheY-like_superfamily"/>
</dbReference>
<dbReference type="SMART" id="SM00421">
    <property type="entry name" value="HTH_LUXR"/>
    <property type="match status" value="1"/>
</dbReference>
<dbReference type="Pfam" id="PF00196">
    <property type="entry name" value="GerE"/>
    <property type="match status" value="1"/>
</dbReference>
<feature type="domain" description="Response regulatory" evidence="4">
    <location>
        <begin position="1"/>
        <end position="106"/>
    </location>
</feature>
<dbReference type="InterPro" id="IPR001789">
    <property type="entry name" value="Sig_transdc_resp-reg_receiver"/>
</dbReference>
<dbReference type="InterPro" id="IPR000792">
    <property type="entry name" value="Tscrpt_reg_LuxR_C"/>
</dbReference>
<keyword evidence="6" id="KW-1185">Reference proteome</keyword>